<evidence type="ECO:0000313" key="2">
    <source>
        <dbReference type="EMBL" id="MFC0350408.1"/>
    </source>
</evidence>
<feature type="domain" description="Peptidase M15C" evidence="1">
    <location>
        <begin position="100"/>
        <end position="160"/>
    </location>
</feature>
<dbReference type="GO" id="GO:0016787">
    <property type="term" value="F:hydrolase activity"/>
    <property type="evidence" value="ECO:0007669"/>
    <property type="project" value="UniProtKB-KW"/>
</dbReference>
<evidence type="ECO:0000313" key="3">
    <source>
        <dbReference type="Proteomes" id="UP001589844"/>
    </source>
</evidence>
<gene>
    <name evidence="2" type="ORF">ACFFJH_11365</name>
</gene>
<dbReference type="Pfam" id="PF13539">
    <property type="entry name" value="Peptidase_M15_4"/>
    <property type="match status" value="1"/>
</dbReference>
<name>A0ABV6IFN0_9BURK</name>
<comment type="caution">
    <text evidence="2">The sequence shown here is derived from an EMBL/GenBank/DDBJ whole genome shotgun (WGS) entry which is preliminary data.</text>
</comment>
<dbReference type="InterPro" id="IPR039561">
    <property type="entry name" value="Peptidase_M15C"/>
</dbReference>
<dbReference type="RefSeq" id="WP_390212680.1">
    <property type="nucleotide sequence ID" value="NZ_JBHLXJ010000013.1"/>
</dbReference>
<dbReference type="InterPro" id="IPR009045">
    <property type="entry name" value="Zn_M74/Hedgehog-like"/>
</dbReference>
<reference evidence="2 3" key="1">
    <citation type="submission" date="2024-09" db="EMBL/GenBank/DDBJ databases">
        <authorList>
            <person name="Sun Q."/>
            <person name="Mori K."/>
        </authorList>
    </citation>
    <scope>NUCLEOTIDE SEQUENCE [LARGE SCALE GENOMIC DNA]</scope>
    <source>
        <strain evidence="2 3">CCM 8677</strain>
    </source>
</reference>
<evidence type="ECO:0000259" key="1">
    <source>
        <dbReference type="Pfam" id="PF13539"/>
    </source>
</evidence>
<protein>
    <submittedName>
        <fullName evidence="2">M15 family metallopeptidase</fullName>
        <ecNumber evidence="2">3.4.-.-</ecNumber>
    </submittedName>
</protein>
<proteinExistence type="predicted"/>
<dbReference type="SUPFAM" id="SSF55166">
    <property type="entry name" value="Hedgehog/DD-peptidase"/>
    <property type="match status" value="1"/>
</dbReference>
<accession>A0ABV6IFN0</accession>
<sequence>MSMWPHQSEVDQFYGDPRGDDGGPSKAWESANIIRLKAPWQMVTAWDFKPVNGILVHKKCSDSLSKVFDQIWQSAGQSQQKINEWGMQLYAGGYNFRLMRGSTRLSMHSWGCAVDFDSARNSFGDPHPNFQHIPAVLEAFKSQEWTWGGNWGKPDGMHWQAANV</sequence>
<keyword evidence="3" id="KW-1185">Reference proteome</keyword>
<keyword evidence="2" id="KW-0378">Hydrolase</keyword>
<dbReference type="Proteomes" id="UP001589844">
    <property type="component" value="Unassembled WGS sequence"/>
</dbReference>
<dbReference type="EMBL" id="JBHLXJ010000013">
    <property type="protein sequence ID" value="MFC0350408.1"/>
    <property type="molecule type" value="Genomic_DNA"/>
</dbReference>
<dbReference type="Gene3D" id="3.30.1380.10">
    <property type="match status" value="1"/>
</dbReference>
<organism evidence="2 3">
    <name type="scientific">Undibacterium danionis</name>
    <dbReference type="NCBI Taxonomy" id="1812100"/>
    <lineage>
        <taxon>Bacteria</taxon>
        <taxon>Pseudomonadati</taxon>
        <taxon>Pseudomonadota</taxon>
        <taxon>Betaproteobacteria</taxon>
        <taxon>Burkholderiales</taxon>
        <taxon>Oxalobacteraceae</taxon>
        <taxon>Undibacterium</taxon>
    </lineage>
</organism>
<dbReference type="EC" id="3.4.-.-" evidence="2"/>